<reference evidence="1 2" key="1">
    <citation type="submission" date="2013-12" db="EMBL/GenBank/DDBJ databases">
        <authorList>
            <consortium name="DOE Joint Genome Institute"/>
            <person name="Smidt H."/>
            <person name="Huntemann M."/>
            <person name="Han J."/>
            <person name="Chen A."/>
            <person name="Kyrpides N."/>
            <person name="Mavromatis K."/>
            <person name="Markowitz V."/>
            <person name="Palaniappan K."/>
            <person name="Ivanova N."/>
            <person name="Schaumberg A."/>
            <person name="Pati A."/>
            <person name="Liolios K."/>
            <person name="Nordberg H.P."/>
            <person name="Cantor M.N."/>
            <person name="Hua S.X."/>
            <person name="Woyke T."/>
        </authorList>
    </citation>
    <scope>NUCLEOTIDE SEQUENCE [LARGE SCALE GENOMIC DNA]</scope>
    <source>
        <strain evidence="2">DSM 15288</strain>
    </source>
</reference>
<gene>
    <name evidence="1" type="ORF">DESME_11700</name>
</gene>
<evidence type="ECO:0000313" key="2">
    <source>
        <dbReference type="Proteomes" id="UP000010847"/>
    </source>
</evidence>
<dbReference type="Proteomes" id="UP000010847">
    <property type="component" value="Chromosome"/>
</dbReference>
<dbReference type="eggNOG" id="ENOG50349NQ">
    <property type="taxonomic scope" value="Bacteria"/>
</dbReference>
<dbReference type="EMBL" id="CP007032">
    <property type="protein sequence ID" value="AHF08643.1"/>
    <property type="molecule type" value="Genomic_DNA"/>
</dbReference>
<accession>W0EGJ6</accession>
<protein>
    <submittedName>
        <fullName evidence="1">Uncharacterized protein</fullName>
    </submittedName>
</protein>
<dbReference type="RefSeq" id="WP_006716517.1">
    <property type="nucleotide sequence ID" value="NZ_CP007032.1"/>
</dbReference>
<organism evidence="1 2">
    <name type="scientific">Desulfitobacterium metallireducens DSM 15288</name>
    <dbReference type="NCBI Taxonomy" id="871968"/>
    <lineage>
        <taxon>Bacteria</taxon>
        <taxon>Bacillati</taxon>
        <taxon>Bacillota</taxon>
        <taxon>Clostridia</taxon>
        <taxon>Eubacteriales</taxon>
        <taxon>Desulfitobacteriaceae</taxon>
        <taxon>Desulfitobacterium</taxon>
    </lineage>
</organism>
<evidence type="ECO:0000313" key="1">
    <source>
        <dbReference type="EMBL" id="AHF08643.1"/>
    </source>
</evidence>
<dbReference type="AlphaFoldDB" id="W0EGJ6"/>
<dbReference type="OrthoDB" id="2991095at2"/>
<proteinExistence type="predicted"/>
<name>W0EGJ6_9FIRM</name>
<dbReference type="HOGENOM" id="CLU_1097213_0_0_9"/>
<keyword evidence="2" id="KW-1185">Reference proteome</keyword>
<dbReference type="KEGG" id="dmt:DESME_11700"/>
<sequence>MENEKYVYQRNIKVIENFYNSDYYRDLKEKSLIKAIINAIYIDPDNRDEHVYKDLSERLKLKHKDGKFELYNNVGIKLSADAVCGWKQLYDLRKGSKEWLHDYEEMRTCTAAYLVWPRHNKPTINTLRYSIFRDRVDYTLFDISKFFGCKKIFDGNKNQEQFEDNVKDNCKLNEAYLNKLGTYNWLMTFNGFEDFIEKMCLIRFVNSKYKVLNLEDHSVISEYNSFYSFNETYLKNLKNIIMNNNDSKNKSTF</sequence>